<keyword evidence="3" id="KW-1133">Transmembrane helix</keyword>
<evidence type="ECO:0000259" key="4">
    <source>
        <dbReference type="Pfam" id="PF03816"/>
    </source>
</evidence>
<dbReference type="eggNOG" id="COG1316">
    <property type="taxonomic scope" value="Bacteria"/>
</dbReference>
<name>W5T6V3_9NOCA</name>
<dbReference type="EMBL" id="CP006850">
    <property type="protein sequence ID" value="AHH14912.1"/>
    <property type="molecule type" value="Genomic_DNA"/>
</dbReference>
<dbReference type="NCBIfam" id="TIGR00350">
    <property type="entry name" value="lytR_cpsA_psr"/>
    <property type="match status" value="1"/>
</dbReference>
<dbReference type="Proteomes" id="UP000019150">
    <property type="component" value="Chromosome"/>
</dbReference>
<dbReference type="HOGENOM" id="CLU_016455_0_1_11"/>
<dbReference type="PANTHER" id="PTHR33392">
    <property type="entry name" value="POLYISOPRENYL-TEICHOIC ACID--PEPTIDOGLYCAN TEICHOIC ACID TRANSFERASE TAGU"/>
    <property type="match status" value="1"/>
</dbReference>
<proteinExistence type="inferred from homology"/>
<dbReference type="Gene3D" id="3.40.630.190">
    <property type="entry name" value="LCP protein"/>
    <property type="match status" value="1"/>
</dbReference>
<organism evidence="5 6">
    <name type="scientific">Nocardia nova SH22a</name>
    <dbReference type="NCBI Taxonomy" id="1415166"/>
    <lineage>
        <taxon>Bacteria</taxon>
        <taxon>Bacillati</taxon>
        <taxon>Actinomycetota</taxon>
        <taxon>Actinomycetes</taxon>
        <taxon>Mycobacteriales</taxon>
        <taxon>Nocardiaceae</taxon>
        <taxon>Nocardia</taxon>
    </lineage>
</organism>
<evidence type="ECO:0000313" key="5">
    <source>
        <dbReference type="EMBL" id="AHH14912.1"/>
    </source>
</evidence>
<reference evidence="5 6" key="1">
    <citation type="journal article" date="2014" name="Appl. Environ. Microbiol.">
        <title>Insights into the Microbial Degradation of Rubber and Gutta-Percha by Analysis of the Complete Genome of Nocardia nova SH22a.</title>
        <authorList>
            <person name="Luo Q."/>
            <person name="Hiessl S."/>
            <person name="Poehlein A."/>
            <person name="Daniel R."/>
            <person name="Steinbuchel A."/>
        </authorList>
    </citation>
    <scope>NUCLEOTIDE SEQUENCE [LARGE SCALE GENOMIC DNA]</scope>
    <source>
        <strain evidence="5">SH22a</strain>
    </source>
</reference>
<feature type="region of interest" description="Disordered" evidence="2">
    <location>
        <begin position="1"/>
        <end position="34"/>
    </location>
</feature>
<keyword evidence="3" id="KW-0472">Membrane</keyword>
<protein>
    <submittedName>
        <fullName evidence="5">Putative transcriptional regulator</fullName>
    </submittedName>
</protein>
<dbReference type="PATRIC" id="fig|1415166.3.peg.90"/>
<evidence type="ECO:0000256" key="1">
    <source>
        <dbReference type="ARBA" id="ARBA00006068"/>
    </source>
</evidence>
<keyword evidence="3" id="KW-0812">Transmembrane</keyword>
<gene>
    <name evidence="5" type="ORF">NONO_c00920</name>
</gene>
<dbReference type="PANTHER" id="PTHR33392:SF6">
    <property type="entry name" value="POLYISOPRENYL-TEICHOIC ACID--PEPTIDOGLYCAN TEICHOIC ACID TRANSFERASE TAGU"/>
    <property type="match status" value="1"/>
</dbReference>
<dbReference type="KEGG" id="nno:NONO_c00920"/>
<sequence>MPYREGREAPPPPPPSRPRKADRPPREPRQPRARRKRHWGRWLLILLLIIILLPAAGVIYLDRSLHRIDALSGYADRVGQTAGTNWLLTGSDTRVGLTPEQEQQLSTGGAADAGGDRSDTIMLVHIPKSGKATIVSLPRDSYVNIPGVGKDKLNSAFSAGGQKLLVQTVETATGLRIDHFAEIGFGGFAGMVDALGGIDMCLPDPIDDPKAGINLQAGCQRLSGAEALGFVRTRATPRADLDRMNNQRLFLSALLAKATSTSTLVNPLKLWPLATGIASSLQVDNGDHIWDLGRLGWALRGGTVATTVPIGGFADESGSGNVLLWDKSRASQFFDALAHDRPVPDDLITK</sequence>
<comment type="similarity">
    <text evidence="1">Belongs to the LytR/CpsA/Psr (LCP) family.</text>
</comment>
<evidence type="ECO:0000256" key="2">
    <source>
        <dbReference type="SAM" id="MobiDB-lite"/>
    </source>
</evidence>
<dbReference type="InterPro" id="IPR050922">
    <property type="entry name" value="LytR/CpsA/Psr_CW_biosynth"/>
</dbReference>
<feature type="transmembrane region" description="Helical" evidence="3">
    <location>
        <begin position="42"/>
        <end position="61"/>
    </location>
</feature>
<dbReference type="AlphaFoldDB" id="W5T6V3"/>
<evidence type="ECO:0000256" key="3">
    <source>
        <dbReference type="SAM" id="Phobius"/>
    </source>
</evidence>
<keyword evidence="6" id="KW-1185">Reference proteome</keyword>
<feature type="domain" description="Cell envelope-related transcriptional attenuator" evidence="4">
    <location>
        <begin position="117"/>
        <end position="259"/>
    </location>
</feature>
<dbReference type="Pfam" id="PF03816">
    <property type="entry name" value="LytR_cpsA_psr"/>
    <property type="match status" value="1"/>
</dbReference>
<dbReference type="STRING" id="1415166.NONO_c00920"/>
<evidence type="ECO:0000313" key="6">
    <source>
        <dbReference type="Proteomes" id="UP000019150"/>
    </source>
</evidence>
<feature type="compositionally biased region" description="Basic and acidic residues" evidence="2">
    <location>
        <begin position="19"/>
        <end position="30"/>
    </location>
</feature>
<accession>W5T6V3</accession>
<dbReference type="InterPro" id="IPR004474">
    <property type="entry name" value="LytR_CpsA_psr"/>
</dbReference>